<feature type="domain" description="Alpha-L-rhamnosidase concanavalin-like" evidence="4">
    <location>
        <begin position="332"/>
        <end position="434"/>
    </location>
</feature>
<dbReference type="STRING" id="77044.A0A1W2TWM1"/>
<accession>A0A1W2TWM1</accession>
<evidence type="ECO:0000313" key="8">
    <source>
        <dbReference type="EMBL" id="GAP93086.2"/>
    </source>
</evidence>
<dbReference type="InterPro" id="IPR013783">
    <property type="entry name" value="Ig-like_fold"/>
</dbReference>
<dbReference type="Pfam" id="PF08531">
    <property type="entry name" value="Bac_rhamnosid_N"/>
    <property type="match status" value="1"/>
</dbReference>
<keyword evidence="3 8" id="KW-0378">Hydrolase</keyword>
<dbReference type="Gene3D" id="2.60.420.10">
    <property type="entry name" value="Maltose phosphorylase, domain 3"/>
    <property type="match status" value="1"/>
</dbReference>
<gene>
    <name evidence="8" type="ORF">SAMD00023353_10400090</name>
</gene>
<dbReference type="PANTHER" id="PTHR33307">
    <property type="entry name" value="ALPHA-RHAMNOSIDASE (EUROFUNG)"/>
    <property type="match status" value="1"/>
</dbReference>
<dbReference type="PANTHER" id="PTHR33307:SF6">
    <property type="entry name" value="ALPHA-RHAMNOSIDASE (EUROFUNG)-RELATED"/>
    <property type="match status" value="1"/>
</dbReference>
<dbReference type="PIRSF" id="PIRSF010631">
    <property type="entry name" value="A-rhamnsds"/>
    <property type="match status" value="1"/>
</dbReference>
<name>A0A1W2TWM1_ROSNE</name>
<organism evidence="8">
    <name type="scientific">Rosellinia necatrix</name>
    <name type="common">White root-rot fungus</name>
    <dbReference type="NCBI Taxonomy" id="77044"/>
    <lineage>
        <taxon>Eukaryota</taxon>
        <taxon>Fungi</taxon>
        <taxon>Dikarya</taxon>
        <taxon>Ascomycota</taxon>
        <taxon>Pezizomycotina</taxon>
        <taxon>Sordariomycetes</taxon>
        <taxon>Xylariomycetidae</taxon>
        <taxon>Xylariales</taxon>
        <taxon>Xylariaceae</taxon>
        <taxon>Rosellinia</taxon>
    </lineage>
</organism>
<feature type="domain" description="Alpha-L-rhamnosidase C-terminal" evidence="7">
    <location>
        <begin position="788"/>
        <end position="859"/>
    </location>
</feature>
<dbReference type="Gene3D" id="1.50.10.10">
    <property type="match status" value="1"/>
</dbReference>
<dbReference type="Pfam" id="PF05592">
    <property type="entry name" value="Bac_rhamnosid"/>
    <property type="match status" value="1"/>
</dbReference>
<dbReference type="Gene3D" id="2.60.40.10">
    <property type="entry name" value="Immunoglobulins"/>
    <property type="match status" value="1"/>
</dbReference>
<dbReference type="Pfam" id="PF25788">
    <property type="entry name" value="Ig_Rha78A_N"/>
    <property type="match status" value="1"/>
</dbReference>
<dbReference type="InterPro" id="IPR012341">
    <property type="entry name" value="6hp_glycosidase-like_sf"/>
</dbReference>
<sequence length="882" mass="94836">MKPSPKISIAQVSFEHHRTAFGIGEAKPRISWQFEGDAVNWTQSGYSIEVSRPGGEADVFDFTSSDSVLVDWPTVALSSAESALVRVRAYGGSNGGDGVDTDWSDAAPVETGLLADGDWTGVQMIAANRTTEQNAPHQPILLRKQFDLNSTISSARLYITAYGLYEAFINGDRVGDIVLAPGWQSYDHRLVYDTYDVTKLLQSGSNAIGIQVGEGWYAGRIGFDTSRNVWGDTIGAFAQLVVTDANGNKNIIPTDLTWSASTGALITSEIYDGEYYDATQDQPGWATVDFTPPENATWIGVKTLKSPLGQLSAPDGPPIRRQEDIQLQDIITTPSGATVLDFGQNLVGWLRVKVAGPAGTKIKLTHVEVLENGEIATAPLRSATQADYLILSGEGTQTWEPTFTYHGFRFVQVDGWPTEQTPLDGNAVVAVVVHSDMQQTGTFETSDSLLNKLVQNILWSLRGNFMSVPTDCPQRDERLGWTGDAHAFAPTANFLYNTAGFWRSWLKDVVSEALANNNIVPVVVPHVPAVGAFYPTAVWGDVVVANTWSMYETTGDAAALAAQYVGARAWVDSGIPRGADGLWDHGFFQFGDWLDPKAPNDNPGAATTDSGLVADAYLVYVTGLLSKIATALGSDAQAAQYAAAVETLTKAYQAAWVGADGKVKNETQTGLALSLYFDLLPSDQAAAAAGRLQKIIVDNGYLVGTGFAGTHLLGLTLTKHGLTADFYKMLLQTTVPSWLYQVVMNGTTTWERWDSLLPDGSVNPNMMTSFNHYAFGSVANWMFRTIGGLAPAAPGWKTITVAPVPGGGLTSARTNYLSAYGKVSTDWYVDDEGFHLKLVVPPNTRAEVTIPGAKGDALNVGSGTHTFKLTGEYGVVWDSAAN</sequence>
<evidence type="ECO:0000256" key="2">
    <source>
        <dbReference type="ARBA" id="ARBA00012652"/>
    </source>
</evidence>
<evidence type="ECO:0000256" key="3">
    <source>
        <dbReference type="ARBA" id="ARBA00022801"/>
    </source>
</evidence>
<comment type="catalytic activity">
    <reaction evidence="1">
        <text>Hydrolysis of terminal non-reducing alpha-L-rhamnose residues in alpha-L-rhamnosides.</text>
        <dbReference type="EC" id="3.2.1.40"/>
    </reaction>
</comment>
<keyword evidence="9" id="KW-1185">Reference proteome</keyword>
<evidence type="ECO:0000259" key="5">
    <source>
        <dbReference type="Pfam" id="PF08531"/>
    </source>
</evidence>
<dbReference type="InterPro" id="IPR008902">
    <property type="entry name" value="Rhamnosid_concanavalin"/>
</dbReference>
<dbReference type="Pfam" id="PF17389">
    <property type="entry name" value="Bac_rhamnosid6H"/>
    <property type="match status" value="1"/>
</dbReference>
<dbReference type="GO" id="GO:0030596">
    <property type="term" value="F:alpha-L-rhamnosidase activity"/>
    <property type="evidence" value="ECO:0007669"/>
    <property type="project" value="UniProtKB-EC"/>
</dbReference>
<dbReference type="EC" id="3.2.1.40" evidence="2"/>
<dbReference type="Gene3D" id="2.60.120.260">
    <property type="entry name" value="Galactose-binding domain-like"/>
    <property type="match status" value="2"/>
</dbReference>
<feature type="domain" description="Bacterial alpha-L-rhamnosidase N-terminal" evidence="5">
    <location>
        <begin position="151"/>
        <end position="323"/>
    </location>
</feature>
<evidence type="ECO:0000313" key="9">
    <source>
        <dbReference type="Proteomes" id="UP000054516"/>
    </source>
</evidence>
<dbReference type="InterPro" id="IPR035396">
    <property type="entry name" value="Bac_rhamnosid6H"/>
</dbReference>
<dbReference type="AlphaFoldDB" id="A0A1W2TWM1"/>
<evidence type="ECO:0000259" key="7">
    <source>
        <dbReference type="Pfam" id="PF17390"/>
    </source>
</evidence>
<dbReference type="InterPro" id="IPR008928">
    <property type="entry name" value="6-hairpin_glycosidase_sf"/>
</dbReference>
<evidence type="ECO:0000256" key="1">
    <source>
        <dbReference type="ARBA" id="ARBA00001445"/>
    </source>
</evidence>
<dbReference type="GO" id="GO:0005975">
    <property type="term" value="P:carbohydrate metabolic process"/>
    <property type="evidence" value="ECO:0007669"/>
    <property type="project" value="InterPro"/>
</dbReference>
<keyword evidence="8" id="KW-0326">Glycosidase</keyword>
<evidence type="ECO:0000259" key="4">
    <source>
        <dbReference type="Pfam" id="PF05592"/>
    </source>
</evidence>
<dbReference type="InterPro" id="IPR035398">
    <property type="entry name" value="Bac_rhamnosid_C"/>
</dbReference>
<dbReference type="Pfam" id="PF17390">
    <property type="entry name" value="Bac_rhamnosid_C"/>
    <property type="match status" value="1"/>
</dbReference>
<dbReference type="Proteomes" id="UP000054516">
    <property type="component" value="Unassembled WGS sequence"/>
</dbReference>
<protein>
    <recommendedName>
        <fullName evidence="2">alpha-L-rhamnosidase</fullName>
        <ecNumber evidence="2">3.2.1.40</ecNumber>
    </recommendedName>
</protein>
<dbReference type="InterPro" id="IPR016007">
    <property type="entry name" value="Alpha_rhamnosid"/>
</dbReference>
<dbReference type="EMBL" id="DF977549">
    <property type="protein sequence ID" value="GAP93086.2"/>
    <property type="molecule type" value="Genomic_DNA"/>
</dbReference>
<evidence type="ECO:0000259" key="6">
    <source>
        <dbReference type="Pfam" id="PF17389"/>
    </source>
</evidence>
<dbReference type="SUPFAM" id="SSF48208">
    <property type="entry name" value="Six-hairpin glycosidases"/>
    <property type="match status" value="1"/>
</dbReference>
<dbReference type="OMA" id="IWELWNG"/>
<dbReference type="OrthoDB" id="10036721at2759"/>
<dbReference type="InterPro" id="IPR013737">
    <property type="entry name" value="Bac_rhamnosid_N"/>
</dbReference>
<reference evidence="8" key="1">
    <citation type="submission" date="2016-03" db="EMBL/GenBank/DDBJ databases">
        <title>Draft genome sequence of Rosellinia necatrix.</title>
        <authorList>
            <person name="Kanematsu S."/>
        </authorList>
    </citation>
    <scope>NUCLEOTIDE SEQUENCE [LARGE SCALE GENOMIC DNA]</scope>
    <source>
        <strain evidence="8">W97</strain>
    </source>
</reference>
<proteinExistence type="predicted"/>
<feature type="domain" description="Alpha-L-rhamnosidase six-hairpin glycosidase" evidence="6">
    <location>
        <begin position="438"/>
        <end position="786"/>
    </location>
</feature>